<feature type="compositionally biased region" description="Low complexity" evidence="2">
    <location>
        <begin position="56"/>
        <end position="70"/>
    </location>
</feature>
<proteinExistence type="predicted"/>
<evidence type="ECO:0000256" key="1">
    <source>
        <dbReference type="SAM" id="Coils"/>
    </source>
</evidence>
<dbReference type="Proteomes" id="UP001500151">
    <property type="component" value="Unassembled WGS sequence"/>
</dbReference>
<evidence type="ECO:0000313" key="4">
    <source>
        <dbReference type="Proteomes" id="UP001500151"/>
    </source>
</evidence>
<dbReference type="EMBL" id="BAAASJ010000020">
    <property type="protein sequence ID" value="GAA2628117.1"/>
    <property type="molecule type" value="Genomic_DNA"/>
</dbReference>
<accession>A0ABP6CX82</accession>
<keyword evidence="4" id="KW-1185">Reference proteome</keyword>
<sequence length="76" mass="8260">MRAEMEKRVSELETEYREGQRMLAELEAKQADLQQTVLRISGALQVLNELLAAENAPENGGAEPAPAAAARQEVPA</sequence>
<organism evidence="3 4">
    <name type="scientific">Streptomyces vastus</name>
    <dbReference type="NCBI Taxonomy" id="285451"/>
    <lineage>
        <taxon>Bacteria</taxon>
        <taxon>Bacillati</taxon>
        <taxon>Actinomycetota</taxon>
        <taxon>Actinomycetes</taxon>
        <taxon>Kitasatosporales</taxon>
        <taxon>Streptomycetaceae</taxon>
        <taxon>Streptomyces</taxon>
    </lineage>
</organism>
<feature type="coiled-coil region" evidence="1">
    <location>
        <begin position="2"/>
        <end position="36"/>
    </location>
</feature>
<keyword evidence="1" id="KW-0175">Coiled coil</keyword>
<feature type="region of interest" description="Disordered" evidence="2">
    <location>
        <begin position="56"/>
        <end position="76"/>
    </location>
</feature>
<reference evidence="4" key="1">
    <citation type="journal article" date="2019" name="Int. J. Syst. Evol. Microbiol.">
        <title>The Global Catalogue of Microorganisms (GCM) 10K type strain sequencing project: providing services to taxonomists for standard genome sequencing and annotation.</title>
        <authorList>
            <consortium name="The Broad Institute Genomics Platform"/>
            <consortium name="The Broad Institute Genome Sequencing Center for Infectious Disease"/>
            <person name="Wu L."/>
            <person name="Ma J."/>
        </authorList>
    </citation>
    <scope>NUCLEOTIDE SEQUENCE [LARGE SCALE GENOMIC DNA]</scope>
    <source>
        <strain evidence="4">JCM 4524</strain>
    </source>
</reference>
<evidence type="ECO:0000313" key="3">
    <source>
        <dbReference type="EMBL" id="GAA2628117.1"/>
    </source>
</evidence>
<dbReference type="RefSeq" id="WP_344388768.1">
    <property type="nucleotide sequence ID" value="NZ_BAAASJ010000020.1"/>
</dbReference>
<name>A0ABP6CX82_9ACTN</name>
<evidence type="ECO:0000256" key="2">
    <source>
        <dbReference type="SAM" id="MobiDB-lite"/>
    </source>
</evidence>
<gene>
    <name evidence="3" type="ORF">GCM10010307_17730</name>
</gene>
<comment type="caution">
    <text evidence="3">The sequence shown here is derived from an EMBL/GenBank/DDBJ whole genome shotgun (WGS) entry which is preliminary data.</text>
</comment>
<protein>
    <submittedName>
        <fullName evidence="3">Uncharacterized protein</fullName>
    </submittedName>
</protein>